<reference evidence="2" key="1">
    <citation type="journal article" date="2012" name="MBio">
        <title>Comparative genome analysis of Trichophyton rubrum and related dermatophytes reveals candidate genes involved in infection.</title>
        <authorList>
            <person name="Martinez D.A."/>
            <person name="Oliver B.G."/>
            <person name="Graeser Y."/>
            <person name="Goldberg J.M."/>
            <person name="Li W."/>
            <person name="Martinez-Rossi N.M."/>
            <person name="Monod M."/>
            <person name="Shelest E."/>
            <person name="Barton R.C."/>
            <person name="Birch E."/>
            <person name="Brakhage A.A."/>
            <person name="Chen Z."/>
            <person name="Gurr S.J."/>
            <person name="Heiman D."/>
            <person name="Heitman J."/>
            <person name="Kosti I."/>
            <person name="Rossi A."/>
            <person name="Saif S."/>
            <person name="Samalova M."/>
            <person name="Saunders C.W."/>
            <person name="Shea T."/>
            <person name="Summerbell R.C."/>
            <person name="Xu J."/>
            <person name="Young S."/>
            <person name="Zeng Q."/>
            <person name="Birren B.W."/>
            <person name="Cuomo C.A."/>
            <person name="White T.C."/>
        </authorList>
    </citation>
    <scope>NUCLEOTIDE SEQUENCE [LARGE SCALE GENOMIC DNA]</scope>
    <source>
        <strain evidence="2">ATCC MYA-4604 / CBS 118893</strain>
    </source>
</reference>
<dbReference type="HOGENOM" id="CLU_1788191_0_0_1"/>
<dbReference type="VEuPathDB" id="FungiDB:MGYG_08287"/>
<accession>E4V693</accession>
<proteinExistence type="predicted"/>
<evidence type="ECO:0000313" key="1">
    <source>
        <dbReference type="EMBL" id="EFR05276.1"/>
    </source>
</evidence>
<keyword evidence="2" id="KW-1185">Reference proteome</keyword>
<protein>
    <submittedName>
        <fullName evidence="1">Uncharacterized protein</fullName>
    </submittedName>
</protein>
<dbReference type="GeneID" id="10024612"/>
<dbReference type="InParanoid" id="E4V693"/>
<sequence>MAGIFKYLSEWISENFPSAEDTDREIMRSEAEARARSSARHIEYIIDLFEDEVSYQYPHRTDIITVVKKFRQAIYDEHGRVSPYSLLCQSRHFTPEGEIAFDKVVERWSDWTKVAKEFAFLKGYSPSGEYISVRSPYPIASTYDTEEHAVDTALAMKKWHVDRYGTALD</sequence>
<evidence type="ECO:0000313" key="2">
    <source>
        <dbReference type="Proteomes" id="UP000002669"/>
    </source>
</evidence>
<dbReference type="RefSeq" id="XP_003169383.1">
    <property type="nucleotide sequence ID" value="XM_003169335.1"/>
</dbReference>
<gene>
    <name evidence="1" type="ORF">MGYG_08287</name>
</gene>
<organism evidence="2">
    <name type="scientific">Arthroderma gypseum (strain ATCC MYA-4604 / CBS 118893)</name>
    <name type="common">Microsporum gypseum</name>
    <dbReference type="NCBI Taxonomy" id="535722"/>
    <lineage>
        <taxon>Eukaryota</taxon>
        <taxon>Fungi</taxon>
        <taxon>Dikarya</taxon>
        <taxon>Ascomycota</taxon>
        <taxon>Pezizomycotina</taxon>
        <taxon>Eurotiomycetes</taxon>
        <taxon>Eurotiomycetidae</taxon>
        <taxon>Onygenales</taxon>
        <taxon>Arthrodermataceae</taxon>
        <taxon>Nannizzia</taxon>
    </lineage>
</organism>
<dbReference type="OrthoDB" id="4170894at2759"/>
<dbReference type="eggNOG" id="ENOG502RAKC">
    <property type="taxonomic scope" value="Eukaryota"/>
</dbReference>
<name>E4V693_ARTGP</name>
<dbReference type="EMBL" id="DS989830">
    <property type="protein sequence ID" value="EFR05276.1"/>
    <property type="molecule type" value="Genomic_DNA"/>
</dbReference>
<dbReference type="Proteomes" id="UP000002669">
    <property type="component" value="Unassembled WGS sequence"/>
</dbReference>
<dbReference type="AlphaFoldDB" id="E4V693"/>
<dbReference type="OMA" id="MAGIFKY"/>